<gene>
    <name evidence="2" type="ORF">FSP39_010490</name>
</gene>
<dbReference type="EMBL" id="VSWD01000005">
    <property type="protein sequence ID" value="KAK3102324.1"/>
    <property type="molecule type" value="Genomic_DNA"/>
</dbReference>
<dbReference type="Pfam" id="PF20478">
    <property type="entry name" value="P2RX7_C"/>
    <property type="match status" value="1"/>
</dbReference>
<dbReference type="PANTHER" id="PTHR36981:SF3">
    <property type="entry name" value="UBIQUITIN-LIKE PROTEASE FAMILY PROFILE DOMAIN-CONTAINING PROTEIN"/>
    <property type="match status" value="1"/>
</dbReference>
<comment type="caution">
    <text evidence="2">The sequence shown here is derived from an EMBL/GenBank/DDBJ whole genome shotgun (WGS) entry which is preliminary data.</text>
</comment>
<dbReference type="InterPro" id="IPR046815">
    <property type="entry name" value="P2RX7_C"/>
</dbReference>
<sequence>MRREIPNSSRDSFGRRKMEGEDFHVLILDEAVLALARLYREDVLAVPADEDYNRGNRHAAYRQYILWTHGRLGAGIRKTIPSCCVWKIRDKYPDPYGQYVGFIPGRIE</sequence>
<accession>A0AA88YNI7</accession>
<proteinExistence type="predicted"/>
<evidence type="ECO:0000259" key="1">
    <source>
        <dbReference type="Pfam" id="PF20478"/>
    </source>
</evidence>
<reference evidence="2" key="1">
    <citation type="submission" date="2019-08" db="EMBL/GenBank/DDBJ databases">
        <title>The improved chromosome-level genome for the pearl oyster Pinctada fucata martensii using PacBio sequencing and Hi-C.</title>
        <authorList>
            <person name="Zheng Z."/>
        </authorList>
    </citation>
    <scope>NUCLEOTIDE SEQUENCE</scope>
    <source>
        <strain evidence="2">ZZ-2019</strain>
        <tissue evidence="2">Adductor muscle</tissue>
    </source>
</reference>
<keyword evidence="3" id="KW-1185">Reference proteome</keyword>
<evidence type="ECO:0000313" key="2">
    <source>
        <dbReference type="EMBL" id="KAK3102324.1"/>
    </source>
</evidence>
<feature type="domain" description="P2X purinoreceptor 7 intracellular" evidence="1">
    <location>
        <begin position="20"/>
        <end position="102"/>
    </location>
</feature>
<dbReference type="AlphaFoldDB" id="A0AA88YNI7"/>
<evidence type="ECO:0000313" key="3">
    <source>
        <dbReference type="Proteomes" id="UP001186944"/>
    </source>
</evidence>
<protein>
    <recommendedName>
        <fullName evidence="1">P2X purinoreceptor 7 intracellular domain-containing protein</fullName>
    </recommendedName>
</protein>
<dbReference type="PANTHER" id="PTHR36981">
    <property type="entry name" value="ZGC:195170"/>
    <property type="match status" value="1"/>
</dbReference>
<dbReference type="Proteomes" id="UP001186944">
    <property type="component" value="Unassembled WGS sequence"/>
</dbReference>
<organism evidence="2 3">
    <name type="scientific">Pinctada imbricata</name>
    <name type="common">Atlantic pearl-oyster</name>
    <name type="synonym">Pinctada martensii</name>
    <dbReference type="NCBI Taxonomy" id="66713"/>
    <lineage>
        <taxon>Eukaryota</taxon>
        <taxon>Metazoa</taxon>
        <taxon>Spiralia</taxon>
        <taxon>Lophotrochozoa</taxon>
        <taxon>Mollusca</taxon>
        <taxon>Bivalvia</taxon>
        <taxon>Autobranchia</taxon>
        <taxon>Pteriomorphia</taxon>
        <taxon>Pterioida</taxon>
        <taxon>Pterioidea</taxon>
        <taxon>Pteriidae</taxon>
        <taxon>Pinctada</taxon>
    </lineage>
</organism>
<name>A0AA88YNI7_PINIB</name>